<feature type="region of interest" description="Disordered" evidence="1">
    <location>
        <begin position="1"/>
        <end position="26"/>
    </location>
</feature>
<protein>
    <submittedName>
        <fullName evidence="2">Uncharacterized protein</fullName>
    </submittedName>
</protein>
<reference evidence="2 3" key="1">
    <citation type="journal article" date="2012" name="Genome Biol.">
        <title>Sequencing three crocodilian genomes to illuminate the evolution of archosaurs and amniotes.</title>
        <authorList>
            <person name="St John J.A."/>
            <person name="Braun E.L."/>
            <person name="Isberg S.R."/>
            <person name="Miles L.G."/>
            <person name="Chong A.Y."/>
            <person name="Gongora J."/>
            <person name="Dalzell P."/>
            <person name="Moran C."/>
            <person name="Bed'hom B."/>
            <person name="Abzhanov A."/>
            <person name="Burgess S.C."/>
            <person name="Cooksey A.M."/>
            <person name="Castoe T.A."/>
            <person name="Crawford N.G."/>
            <person name="Densmore L.D."/>
            <person name="Drew J.C."/>
            <person name="Edwards S.V."/>
            <person name="Faircloth B.C."/>
            <person name="Fujita M.K."/>
            <person name="Greenwold M.J."/>
            <person name="Hoffmann F.G."/>
            <person name="Howard J.M."/>
            <person name="Iguchi T."/>
            <person name="Janes D.E."/>
            <person name="Khan S.Y."/>
            <person name="Kohno S."/>
            <person name="de Koning A.J."/>
            <person name="Lance S.L."/>
            <person name="McCarthy F.M."/>
            <person name="McCormack J.E."/>
            <person name="Merchant M.E."/>
            <person name="Peterson D.G."/>
            <person name="Pollock D.D."/>
            <person name="Pourmand N."/>
            <person name="Raney B.J."/>
            <person name="Roessler K.A."/>
            <person name="Sanford J.R."/>
            <person name="Sawyer R.H."/>
            <person name="Schmidt C.J."/>
            <person name="Triplett E.W."/>
            <person name="Tuberville T.D."/>
            <person name="Venegas-Anaya M."/>
            <person name="Howard J.T."/>
            <person name="Jarvis E.D."/>
            <person name="Guillette L.J.Jr."/>
            <person name="Glenn T.C."/>
            <person name="Green R.E."/>
            <person name="Ray D.A."/>
        </authorList>
    </citation>
    <scope>NUCLEOTIDE SEQUENCE [LARGE SCALE GENOMIC DNA]</scope>
    <source>
        <strain evidence="2">KSC_2009_1</strain>
    </source>
</reference>
<evidence type="ECO:0000313" key="3">
    <source>
        <dbReference type="Proteomes" id="UP000050525"/>
    </source>
</evidence>
<dbReference type="EMBL" id="AKHW03003682">
    <property type="protein sequence ID" value="KYO33501.1"/>
    <property type="molecule type" value="Genomic_DNA"/>
</dbReference>
<proteinExistence type="predicted"/>
<feature type="compositionally biased region" description="Basic residues" evidence="1">
    <location>
        <begin position="1"/>
        <end position="23"/>
    </location>
</feature>
<accession>A0A151N9Q0</accession>
<dbReference type="Proteomes" id="UP000050525">
    <property type="component" value="Unassembled WGS sequence"/>
</dbReference>
<evidence type="ECO:0000313" key="2">
    <source>
        <dbReference type="EMBL" id="KYO33501.1"/>
    </source>
</evidence>
<sequence length="77" mass="9089">MDGQRKRQNKKKQHVLHKAMQKNKTKEMTDEVTNIMMWFVAEKILNALSRVNSLLSSCLTLHRKFWKVTPEYAEGGR</sequence>
<dbReference type="AlphaFoldDB" id="A0A151N9Q0"/>
<organism evidence="2 3">
    <name type="scientific">Alligator mississippiensis</name>
    <name type="common">American alligator</name>
    <dbReference type="NCBI Taxonomy" id="8496"/>
    <lineage>
        <taxon>Eukaryota</taxon>
        <taxon>Metazoa</taxon>
        <taxon>Chordata</taxon>
        <taxon>Craniata</taxon>
        <taxon>Vertebrata</taxon>
        <taxon>Euteleostomi</taxon>
        <taxon>Archelosauria</taxon>
        <taxon>Archosauria</taxon>
        <taxon>Crocodylia</taxon>
        <taxon>Alligatoridae</taxon>
        <taxon>Alligatorinae</taxon>
        <taxon>Alligator</taxon>
    </lineage>
</organism>
<keyword evidence="3" id="KW-1185">Reference proteome</keyword>
<comment type="caution">
    <text evidence="2">The sequence shown here is derived from an EMBL/GenBank/DDBJ whole genome shotgun (WGS) entry which is preliminary data.</text>
</comment>
<gene>
    <name evidence="2" type="ORF">Y1Q_0008689</name>
</gene>
<name>A0A151N9Q0_ALLMI</name>
<evidence type="ECO:0000256" key="1">
    <source>
        <dbReference type="SAM" id="MobiDB-lite"/>
    </source>
</evidence>